<dbReference type="Pfam" id="PF01739">
    <property type="entry name" value="CheR"/>
    <property type="match status" value="1"/>
</dbReference>
<dbReference type="SUPFAM" id="SSF53335">
    <property type="entry name" value="S-adenosyl-L-methionine-dependent methyltransferases"/>
    <property type="match status" value="1"/>
</dbReference>
<dbReference type="PROSITE" id="PS50123">
    <property type="entry name" value="CHER"/>
    <property type="match status" value="1"/>
</dbReference>
<dbReference type="RefSeq" id="WP_184747722.1">
    <property type="nucleotide sequence ID" value="NZ_JACHGJ010000006.1"/>
</dbReference>
<evidence type="ECO:0000256" key="5">
    <source>
        <dbReference type="ARBA" id="ARBA00022691"/>
    </source>
</evidence>
<accession>A0A841RCT5</accession>
<dbReference type="AlphaFoldDB" id="A0A841RCT5"/>
<reference evidence="7 8" key="1">
    <citation type="submission" date="2020-08" db="EMBL/GenBank/DDBJ databases">
        <title>Genomic Encyclopedia of Type Strains, Phase IV (KMG-IV): sequencing the most valuable type-strain genomes for metagenomic binning, comparative biology and taxonomic classification.</title>
        <authorList>
            <person name="Goeker M."/>
        </authorList>
    </citation>
    <scope>NUCLEOTIDE SEQUENCE [LARGE SCALE GENOMIC DNA]</scope>
    <source>
        <strain evidence="7 8">DSM 2461</strain>
    </source>
</reference>
<keyword evidence="5" id="KW-0949">S-adenosyl-L-methionine</keyword>
<dbReference type="Pfam" id="PF03705">
    <property type="entry name" value="CheR_N"/>
    <property type="match status" value="1"/>
</dbReference>
<evidence type="ECO:0000256" key="2">
    <source>
        <dbReference type="ARBA" id="ARBA00012534"/>
    </source>
</evidence>
<name>A0A841RCT5_9SPIO</name>
<evidence type="ECO:0000313" key="8">
    <source>
        <dbReference type="Proteomes" id="UP000587760"/>
    </source>
</evidence>
<dbReference type="InterPro" id="IPR029063">
    <property type="entry name" value="SAM-dependent_MTases_sf"/>
</dbReference>
<proteinExistence type="predicted"/>
<gene>
    <name evidence="7" type="ORF">HNR50_003156</name>
</gene>
<evidence type="ECO:0000313" key="7">
    <source>
        <dbReference type="EMBL" id="MBB6481476.1"/>
    </source>
</evidence>
<protein>
    <recommendedName>
        <fullName evidence="2">protein-glutamate O-methyltransferase</fullName>
        <ecNumber evidence="2">2.1.1.80</ecNumber>
    </recommendedName>
</protein>
<evidence type="ECO:0000256" key="3">
    <source>
        <dbReference type="ARBA" id="ARBA00022603"/>
    </source>
</evidence>
<dbReference type="Gene3D" id="1.10.155.10">
    <property type="entry name" value="Chemotaxis receptor methyltransferase CheR, N-terminal domain"/>
    <property type="match status" value="1"/>
</dbReference>
<organism evidence="7 8">
    <name type="scientific">Spirochaeta isovalerica</name>
    <dbReference type="NCBI Taxonomy" id="150"/>
    <lineage>
        <taxon>Bacteria</taxon>
        <taxon>Pseudomonadati</taxon>
        <taxon>Spirochaetota</taxon>
        <taxon>Spirochaetia</taxon>
        <taxon>Spirochaetales</taxon>
        <taxon>Spirochaetaceae</taxon>
        <taxon>Spirochaeta</taxon>
    </lineage>
</organism>
<dbReference type="InterPro" id="IPR036804">
    <property type="entry name" value="CheR_N_sf"/>
</dbReference>
<dbReference type="GO" id="GO:0032259">
    <property type="term" value="P:methylation"/>
    <property type="evidence" value="ECO:0007669"/>
    <property type="project" value="UniProtKB-KW"/>
</dbReference>
<dbReference type="InterPro" id="IPR022641">
    <property type="entry name" value="CheR_N"/>
</dbReference>
<dbReference type="InterPro" id="IPR050903">
    <property type="entry name" value="Bact_Chemotaxis_MeTrfase"/>
</dbReference>
<dbReference type="Proteomes" id="UP000587760">
    <property type="component" value="Unassembled WGS sequence"/>
</dbReference>
<evidence type="ECO:0000259" key="6">
    <source>
        <dbReference type="PROSITE" id="PS50123"/>
    </source>
</evidence>
<dbReference type="InterPro" id="IPR000780">
    <property type="entry name" value="CheR_MeTrfase"/>
</dbReference>
<dbReference type="PIRSF" id="PIRSF000410">
    <property type="entry name" value="CheR"/>
    <property type="match status" value="1"/>
</dbReference>
<dbReference type="EMBL" id="JACHGJ010000006">
    <property type="protein sequence ID" value="MBB6481476.1"/>
    <property type="molecule type" value="Genomic_DNA"/>
</dbReference>
<evidence type="ECO:0000256" key="1">
    <source>
        <dbReference type="ARBA" id="ARBA00001541"/>
    </source>
</evidence>
<dbReference type="SUPFAM" id="SSF47757">
    <property type="entry name" value="Chemotaxis receptor methyltransferase CheR, N-terminal domain"/>
    <property type="match status" value="1"/>
</dbReference>
<dbReference type="SMART" id="SM00138">
    <property type="entry name" value="MeTrc"/>
    <property type="match status" value="1"/>
</dbReference>
<comment type="caution">
    <text evidence="7">The sequence shown here is derived from an EMBL/GenBank/DDBJ whole genome shotgun (WGS) entry which is preliminary data.</text>
</comment>
<dbReference type="PANTHER" id="PTHR24422:SF19">
    <property type="entry name" value="CHEMOTAXIS PROTEIN METHYLTRANSFERASE"/>
    <property type="match status" value="1"/>
</dbReference>
<keyword evidence="8" id="KW-1185">Reference proteome</keyword>
<dbReference type="PRINTS" id="PR00996">
    <property type="entry name" value="CHERMTFRASE"/>
</dbReference>
<dbReference type="InterPro" id="IPR026024">
    <property type="entry name" value="Chemotaxis_MeTrfase_CheR"/>
</dbReference>
<dbReference type="EC" id="2.1.1.80" evidence="2"/>
<sequence length="280" mass="32404">MIMLDINDREFKKISELVYSRFGINLTEKKKALVRGRLNKLIVNLGFTSFSQYFDYVQEDKSGQRLLDMVDKISTNHSYFFRESDHFSYLTDSVLPAICHNNDRRPDNKLRIWCAGCANGQEAYTLAMVVNEFFTRNNSSLQPAILATDISISALETAVAGHYTEEGLSGIPAELKRRYFDMEKDGSATAKKELKDLILFKRLNFMNDSFPFKNRFDVVFCRNVMIYFDNVTKETLVNKFHRYMLDTSWLFIGHSETLGRNNSNFKYIKPSTYLRVGANG</sequence>
<comment type="catalytic activity">
    <reaction evidence="1">
        <text>L-glutamyl-[protein] + S-adenosyl-L-methionine = [protein]-L-glutamate 5-O-methyl ester + S-adenosyl-L-homocysteine</text>
        <dbReference type="Rhea" id="RHEA:24452"/>
        <dbReference type="Rhea" id="RHEA-COMP:10208"/>
        <dbReference type="Rhea" id="RHEA-COMP:10311"/>
        <dbReference type="ChEBI" id="CHEBI:29973"/>
        <dbReference type="ChEBI" id="CHEBI:57856"/>
        <dbReference type="ChEBI" id="CHEBI:59789"/>
        <dbReference type="ChEBI" id="CHEBI:82795"/>
        <dbReference type="EC" id="2.1.1.80"/>
    </reaction>
</comment>
<keyword evidence="4 7" id="KW-0808">Transferase</keyword>
<evidence type="ECO:0000256" key="4">
    <source>
        <dbReference type="ARBA" id="ARBA00022679"/>
    </source>
</evidence>
<dbReference type="PANTHER" id="PTHR24422">
    <property type="entry name" value="CHEMOTAXIS PROTEIN METHYLTRANSFERASE"/>
    <property type="match status" value="1"/>
</dbReference>
<dbReference type="Gene3D" id="3.40.50.150">
    <property type="entry name" value="Vaccinia Virus protein VP39"/>
    <property type="match status" value="1"/>
</dbReference>
<dbReference type="GO" id="GO:0008983">
    <property type="term" value="F:protein-glutamate O-methyltransferase activity"/>
    <property type="evidence" value="ECO:0007669"/>
    <property type="project" value="UniProtKB-EC"/>
</dbReference>
<keyword evidence="3 7" id="KW-0489">Methyltransferase</keyword>
<dbReference type="InterPro" id="IPR022642">
    <property type="entry name" value="CheR_C"/>
</dbReference>
<feature type="domain" description="CheR-type methyltransferase" evidence="6">
    <location>
        <begin position="1"/>
        <end position="278"/>
    </location>
</feature>